<reference evidence="3 4" key="2">
    <citation type="journal article" date="2012" name="Stand. Genomic Sci.">
        <title>Genome sequence of the moderately thermophilic, amino-acid-degrading and sulfur-reducing bacterium Thermovirga lienii type strain (Cas60314(T)).</title>
        <authorList>
            <person name="Goker M."/>
            <person name="Saunders E."/>
            <person name="Lapidus A."/>
            <person name="Nolan M."/>
            <person name="Lucas S."/>
            <person name="Hammon N."/>
            <person name="Deshpande S."/>
            <person name="Cheng J.F."/>
            <person name="Han C."/>
            <person name="Tapia R."/>
            <person name="Goodwin L.A."/>
            <person name="Pitluck S."/>
            <person name="Liolios K."/>
            <person name="Mavromatis K."/>
            <person name="Pagani I."/>
            <person name="Ivanova N."/>
            <person name="Mikhailova N."/>
            <person name="Pati A."/>
            <person name="Chen A."/>
            <person name="Palaniappan K."/>
            <person name="Land M."/>
            <person name="Chang Y.J."/>
            <person name="Jeffries C.D."/>
            <person name="Brambilla E.M."/>
            <person name="Rohde M."/>
            <person name="Spring S."/>
            <person name="Detter J.C."/>
            <person name="Woyke T."/>
            <person name="Bristow J."/>
            <person name="Eisen J.A."/>
            <person name="Markowitz V."/>
            <person name="Hugenholtz P."/>
            <person name="Kyrpides N.C."/>
            <person name="Klenk H.P."/>
        </authorList>
    </citation>
    <scope>NUCLEOTIDE SEQUENCE [LARGE SCALE GENOMIC DNA]</scope>
    <source>
        <strain evidence="4">ATCC BAA-1197 / DSM 17291 / Cas60314</strain>
    </source>
</reference>
<accession>G7V7F2</accession>
<dbReference type="PANTHER" id="PTHR43185">
    <property type="entry name" value="FERROUS IRON TRANSPORT PROTEIN B"/>
    <property type="match status" value="1"/>
</dbReference>
<feature type="transmembrane region" description="Helical" evidence="1">
    <location>
        <begin position="232"/>
        <end position="250"/>
    </location>
</feature>
<gene>
    <name evidence="3" type="ordered locus">Tlie_1546</name>
</gene>
<feature type="transmembrane region" description="Helical" evidence="1">
    <location>
        <begin position="580"/>
        <end position="600"/>
    </location>
</feature>
<evidence type="ECO:0000313" key="4">
    <source>
        <dbReference type="Proteomes" id="UP000005868"/>
    </source>
</evidence>
<dbReference type="NCBIfam" id="TIGR00231">
    <property type="entry name" value="small_GTP"/>
    <property type="match status" value="1"/>
</dbReference>
<dbReference type="Pfam" id="PF02421">
    <property type="entry name" value="FeoB_N"/>
    <property type="match status" value="1"/>
</dbReference>
<proteinExistence type="predicted"/>
<sequence length="601" mass="65637">MKFPCLGCHDQAQHCGGCPASNENSPSELKKILLVGNPNVGKSAVFTRLTGVHAISSNFPGTTISFTQGNLRHEGQNYVIIDVPGTYTLNPTNEAEEVAKRIIEEDSDIVIIVLDAGALERNLYLALQVLELGKKAIVALNMVDEARHKGIEINIEALEKALGVPVVPTVALSGRGIKNLVNRLKEARKSHITPQSDEDRWKTIGKIIAQTQKAHHRHHTVKDRLEDITVHPLWGALFGIAVIVASYYAVRQIGEGIINYILDPIFSTFVLPLLEALSRSMNPQGFMHSLLLGTLINGTLDFEQSFGLLTTGLYVPLVMVLPYIFAFYTVLSLLEDSGYLPRLAVLFDSLMHRLGLHGFAIVPNLLGLGCNVPGILATRVLESPRERFIASTLISVAVPCAGLQAMIFGALGSFGGKYVAMVYGSLAVAWIVLGRILNALLPGYSPELIIEIPPYRVPSLRGLGLKLWFRIRGFLIEAIPLVLFGVLVVNLLYMSGIMNVISNLLEPFFNIVLGLPASTAGPIILGLLRKDVAVGMLLPLNLTPQQMVITVVMLSMTFPCIATFIVLFRELGAKKMLYSLGIMLTTAILFGFMLRLFFLLA</sequence>
<feature type="transmembrane region" description="Helical" evidence="1">
    <location>
        <begin position="257"/>
        <end position="274"/>
    </location>
</feature>
<feature type="transmembrane region" description="Helical" evidence="1">
    <location>
        <begin position="314"/>
        <end position="334"/>
    </location>
</feature>
<dbReference type="SUPFAM" id="SSF52540">
    <property type="entry name" value="P-loop containing nucleoside triphosphate hydrolases"/>
    <property type="match status" value="1"/>
</dbReference>
<dbReference type="InterPro" id="IPR005225">
    <property type="entry name" value="Small_GTP-bd"/>
</dbReference>
<dbReference type="GO" id="GO:0005525">
    <property type="term" value="F:GTP binding"/>
    <property type="evidence" value="ECO:0007669"/>
    <property type="project" value="InterPro"/>
</dbReference>
<dbReference type="Proteomes" id="UP000005868">
    <property type="component" value="Chromosome"/>
</dbReference>
<dbReference type="EMBL" id="CP003096">
    <property type="protein sequence ID" value="AER67268.1"/>
    <property type="molecule type" value="Genomic_DNA"/>
</dbReference>
<feature type="domain" description="FeoB-type G" evidence="2">
    <location>
        <begin position="29"/>
        <end position="190"/>
    </location>
</feature>
<dbReference type="Pfam" id="PF07670">
    <property type="entry name" value="Gate"/>
    <property type="match status" value="2"/>
</dbReference>
<dbReference type="Gene3D" id="3.40.50.300">
    <property type="entry name" value="P-loop containing nucleotide triphosphate hydrolases"/>
    <property type="match status" value="1"/>
</dbReference>
<dbReference type="HOGENOM" id="CLU_013350_6_0_0"/>
<name>G7V7F2_THELD</name>
<dbReference type="OrthoDB" id="9809127at2"/>
<organism evidence="3 4">
    <name type="scientific">Thermovirga lienii (strain ATCC BAA-1197 / DSM 17291 / Cas60314)</name>
    <dbReference type="NCBI Taxonomy" id="580340"/>
    <lineage>
        <taxon>Bacteria</taxon>
        <taxon>Thermotogati</taxon>
        <taxon>Synergistota</taxon>
        <taxon>Synergistia</taxon>
        <taxon>Synergistales</taxon>
        <taxon>Thermovirgaceae</taxon>
        <taxon>Thermovirga</taxon>
    </lineage>
</organism>
<protein>
    <submittedName>
        <fullName evidence="3">Small GTP-binding protein</fullName>
    </submittedName>
</protein>
<dbReference type="GO" id="GO:0015093">
    <property type="term" value="F:ferrous iron transmembrane transporter activity"/>
    <property type="evidence" value="ECO:0007669"/>
    <property type="project" value="InterPro"/>
</dbReference>
<dbReference type="AlphaFoldDB" id="G7V7F2"/>
<feature type="transmembrane region" description="Helical" evidence="1">
    <location>
        <begin position="388"/>
        <end position="412"/>
    </location>
</feature>
<feature type="transmembrane region" description="Helical" evidence="1">
    <location>
        <begin position="354"/>
        <end position="376"/>
    </location>
</feature>
<dbReference type="PANTHER" id="PTHR43185:SF1">
    <property type="entry name" value="FE(2+) TRANSPORTER FEOB"/>
    <property type="match status" value="1"/>
</dbReference>
<evidence type="ECO:0000313" key="3">
    <source>
        <dbReference type="EMBL" id="AER67268.1"/>
    </source>
</evidence>
<keyword evidence="4" id="KW-1185">Reference proteome</keyword>
<feature type="transmembrane region" description="Helical" evidence="1">
    <location>
        <begin position="418"/>
        <end position="437"/>
    </location>
</feature>
<keyword evidence="1" id="KW-0472">Membrane</keyword>
<dbReference type="CDD" id="cd01879">
    <property type="entry name" value="FeoB"/>
    <property type="match status" value="1"/>
</dbReference>
<dbReference type="InterPro" id="IPR011640">
    <property type="entry name" value="Fe2_transport_prot_B_C"/>
</dbReference>
<feature type="transmembrane region" description="Helical" evidence="1">
    <location>
        <begin position="508"/>
        <end position="528"/>
    </location>
</feature>
<keyword evidence="1" id="KW-1133">Transmembrane helix</keyword>
<dbReference type="InterPro" id="IPR027417">
    <property type="entry name" value="P-loop_NTPase"/>
</dbReference>
<dbReference type="STRING" id="580340.Tlie_1546"/>
<dbReference type="InterPro" id="IPR050860">
    <property type="entry name" value="FeoB_GTPase"/>
</dbReference>
<dbReference type="KEGG" id="tli:Tlie_1546"/>
<feature type="transmembrane region" description="Helical" evidence="1">
    <location>
        <begin position="474"/>
        <end position="496"/>
    </location>
</feature>
<reference evidence="4" key="1">
    <citation type="submission" date="2011-10" db="EMBL/GenBank/DDBJ databases">
        <title>The complete genome of chromosome of Thermovirga lienii DSM 17291.</title>
        <authorList>
            <consortium name="US DOE Joint Genome Institute (JGI-PGF)"/>
            <person name="Lucas S."/>
            <person name="Copeland A."/>
            <person name="Lapidus A."/>
            <person name="Glavina del Rio T."/>
            <person name="Dalin E."/>
            <person name="Tice H."/>
            <person name="Bruce D."/>
            <person name="Goodwin L."/>
            <person name="Pitluck S."/>
            <person name="Peters L."/>
            <person name="Mikhailova N."/>
            <person name="Saunders E."/>
            <person name="Kyrpides N."/>
            <person name="Mavromatis K."/>
            <person name="Ivanova N."/>
            <person name="Last F.I."/>
            <person name="Brettin T."/>
            <person name="Detter J.C."/>
            <person name="Han C."/>
            <person name="Larimer F."/>
            <person name="Land M."/>
            <person name="Hauser L."/>
            <person name="Markowitz V."/>
            <person name="Cheng J.-F."/>
            <person name="Hugenholtz P."/>
            <person name="Woyke T."/>
            <person name="Wu D."/>
            <person name="Spring S."/>
            <person name="Schroeder M."/>
            <person name="Brambilla E.-M."/>
            <person name="Klenk H.-P."/>
            <person name="Eisen J.A."/>
        </authorList>
    </citation>
    <scope>NUCLEOTIDE SEQUENCE [LARGE SCALE GENOMIC DNA]</scope>
    <source>
        <strain evidence="4">ATCC BAA-1197 / DSM 17291 / Cas60314</strain>
    </source>
</reference>
<dbReference type="InterPro" id="IPR030389">
    <property type="entry name" value="G_FEOB_dom"/>
</dbReference>
<evidence type="ECO:0000256" key="1">
    <source>
        <dbReference type="SAM" id="Phobius"/>
    </source>
</evidence>
<dbReference type="eggNOG" id="COG0370">
    <property type="taxonomic scope" value="Bacteria"/>
</dbReference>
<dbReference type="InterPro" id="IPR011642">
    <property type="entry name" value="Gate_dom"/>
</dbReference>
<keyword evidence="1" id="KW-0812">Transmembrane</keyword>
<dbReference type="GO" id="GO:0005886">
    <property type="term" value="C:plasma membrane"/>
    <property type="evidence" value="ECO:0007669"/>
    <property type="project" value="TreeGrafter"/>
</dbReference>
<feature type="transmembrane region" description="Helical" evidence="1">
    <location>
        <begin position="548"/>
        <end position="568"/>
    </location>
</feature>
<dbReference type="Pfam" id="PF07664">
    <property type="entry name" value="FeoB_C"/>
    <property type="match status" value="1"/>
</dbReference>
<evidence type="ECO:0000259" key="2">
    <source>
        <dbReference type="PROSITE" id="PS51711"/>
    </source>
</evidence>
<dbReference type="PROSITE" id="PS51711">
    <property type="entry name" value="G_FEOB"/>
    <property type="match status" value="1"/>
</dbReference>